<dbReference type="OrthoDB" id="3350591at2759"/>
<protein>
    <recommendedName>
        <fullName evidence="3">Nuclear pore complex protein</fullName>
    </recommendedName>
</protein>
<reference evidence="1" key="1">
    <citation type="submission" date="2021-08" db="EMBL/GenBank/DDBJ databases">
        <title>Chromosome-Level Trichoderma cornu-damae using Hi-C Data.</title>
        <authorList>
            <person name="Kim C.S."/>
        </authorList>
    </citation>
    <scope>NUCLEOTIDE SEQUENCE</scope>
    <source>
        <strain evidence="1">KA19-0412C</strain>
    </source>
</reference>
<proteinExistence type="predicted"/>
<accession>A0A9P8TV58</accession>
<dbReference type="InterPro" id="IPR022085">
    <property type="entry name" value="OpdG"/>
</dbReference>
<dbReference type="AlphaFoldDB" id="A0A9P8TV58"/>
<comment type="caution">
    <text evidence="1">The sequence shown here is derived from an EMBL/GenBank/DDBJ whole genome shotgun (WGS) entry which is preliminary data.</text>
</comment>
<evidence type="ECO:0008006" key="3">
    <source>
        <dbReference type="Google" id="ProtNLM"/>
    </source>
</evidence>
<name>A0A9P8TV58_9HYPO</name>
<organism evidence="1 2">
    <name type="scientific">Trichoderma cornu-damae</name>
    <dbReference type="NCBI Taxonomy" id="654480"/>
    <lineage>
        <taxon>Eukaryota</taxon>
        <taxon>Fungi</taxon>
        <taxon>Dikarya</taxon>
        <taxon>Ascomycota</taxon>
        <taxon>Pezizomycotina</taxon>
        <taxon>Sordariomycetes</taxon>
        <taxon>Hypocreomycetidae</taxon>
        <taxon>Hypocreales</taxon>
        <taxon>Hypocreaceae</taxon>
        <taxon>Trichoderma</taxon>
    </lineage>
</organism>
<keyword evidence="2" id="KW-1185">Reference proteome</keyword>
<dbReference type="PANTHER" id="PTHR38797:SF4">
    <property type="entry name" value="NUCLEAR PORE COMPLEX PROTEIN NUP85"/>
    <property type="match status" value="1"/>
</dbReference>
<dbReference type="Pfam" id="PF12311">
    <property type="entry name" value="DUF3632"/>
    <property type="match status" value="1"/>
</dbReference>
<dbReference type="Proteomes" id="UP000827724">
    <property type="component" value="Unassembled WGS sequence"/>
</dbReference>
<sequence length="418" mass="45465">MAAPPIDLRALVATCGFAPEAGTKLANLLDAALDGSAGRPDAAAAAADGIDELCPRSEDAEGFLWSLWTLLVDVSKRIPLGDWRMNGLVEVVEKLKAKQGGSVEIWGSSSSLWADMPLLGPVMREAWDTTPEFDNNSPQQATTIAQWVSLNSFAARLLGSSVQSWTNFALWELRDALEEPPPTEQAKDMRLTTASEWIEHAGLQLEREGRKGTQLDEHDARALGPGSLLEGADSGFSKERWRFWGARLEELSAGASAETQERTRTALEVMLRLGLHHEAELVLQVGGLADGAVVLPAELLPVDALQHVDELLARAAQPRRRVVDVVLQRRDELLEERPVVRRRRRRVQRLQLALQQAEERRGVDGRGRGVRVVLRSLAAGGLVELVEQGEEGSHVDAAAGATGLGELDVVLDLTGEEP</sequence>
<gene>
    <name evidence="1" type="ORF">Trco_004845</name>
</gene>
<dbReference type="InterPro" id="IPR053204">
    <property type="entry name" value="Oxopyrrolidines_Biosynth-assoc"/>
</dbReference>
<dbReference type="PANTHER" id="PTHR38797">
    <property type="entry name" value="NUCLEAR PORE COMPLEX PROTEIN NUP85-RELATED"/>
    <property type="match status" value="1"/>
</dbReference>
<dbReference type="EMBL" id="JAIWOZ010000004">
    <property type="protein sequence ID" value="KAH6605692.1"/>
    <property type="molecule type" value="Genomic_DNA"/>
</dbReference>
<evidence type="ECO:0000313" key="2">
    <source>
        <dbReference type="Proteomes" id="UP000827724"/>
    </source>
</evidence>
<evidence type="ECO:0000313" key="1">
    <source>
        <dbReference type="EMBL" id="KAH6605692.1"/>
    </source>
</evidence>